<dbReference type="EMBL" id="JAAAIP010000862">
    <property type="protein sequence ID" value="KAG0311949.1"/>
    <property type="molecule type" value="Genomic_DNA"/>
</dbReference>
<dbReference type="Gene3D" id="3.40.50.300">
    <property type="entry name" value="P-loop containing nucleotide triphosphate hydrolases"/>
    <property type="match status" value="1"/>
</dbReference>
<evidence type="ECO:0000313" key="3">
    <source>
        <dbReference type="Proteomes" id="UP000738325"/>
    </source>
</evidence>
<feature type="region of interest" description="Disordered" evidence="1">
    <location>
        <begin position="244"/>
        <end position="490"/>
    </location>
</feature>
<evidence type="ECO:0000313" key="2">
    <source>
        <dbReference type="EMBL" id="KAG0311949.1"/>
    </source>
</evidence>
<dbReference type="InterPro" id="IPR027417">
    <property type="entry name" value="P-loop_NTPase"/>
</dbReference>
<feature type="compositionally biased region" description="Polar residues" evidence="1">
    <location>
        <begin position="329"/>
        <end position="367"/>
    </location>
</feature>
<reference evidence="2" key="1">
    <citation type="journal article" date="2020" name="Fungal Divers.">
        <title>Resolving the Mortierellaceae phylogeny through synthesis of multi-gene phylogenetics and phylogenomics.</title>
        <authorList>
            <person name="Vandepol N."/>
            <person name="Liber J."/>
            <person name="Desiro A."/>
            <person name="Na H."/>
            <person name="Kennedy M."/>
            <person name="Barry K."/>
            <person name="Grigoriev I.V."/>
            <person name="Miller A.N."/>
            <person name="O'Donnell K."/>
            <person name="Stajich J.E."/>
            <person name="Bonito G."/>
        </authorList>
    </citation>
    <scope>NUCLEOTIDE SEQUENCE</scope>
    <source>
        <strain evidence="2">REB-010B</strain>
    </source>
</reference>
<accession>A0A9P6R3M0</accession>
<name>A0A9P6R3M0_9FUNG</name>
<dbReference type="Proteomes" id="UP000738325">
    <property type="component" value="Unassembled WGS sequence"/>
</dbReference>
<gene>
    <name evidence="2" type="ORF">BGZ99_009819</name>
</gene>
<comment type="caution">
    <text evidence="2">The sequence shown here is derived from an EMBL/GenBank/DDBJ whole genome shotgun (WGS) entry which is preliminary data.</text>
</comment>
<feature type="compositionally biased region" description="Basic and acidic residues" evidence="1">
    <location>
        <begin position="256"/>
        <end position="265"/>
    </location>
</feature>
<dbReference type="SUPFAM" id="SSF52540">
    <property type="entry name" value="P-loop containing nucleoside triphosphate hydrolases"/>
    <property type="match status" value="1"/>
</dbReference>
<dbReference type="AlphaFoldDB" id="A0A9P6R3M0"/>
<feature type="compositionally biased region" description="Low complexity" evidence="1">
    <location>
        <begin position="301"/>
        <end position="328"/>
    </location>
</feature>
<proteinExistence type="predicted"/>
<keyword evidence="3" id="KW-1185">Reference proteome</keyword>
<evidence type="ECO:0000256" key="1">
    <source>
        <dbReference type="SAM" id="MobiDB-lite"/>
    </source>
</evidence>
<feature type="compositionally biased region" description="Polar residues" evidence="1">
    <location>
        <begin position="476"/>
        <end position="485"/>
    </location>
</feature>
<feature type="compositionally biased region" description="Basic and acidic residues" evidence="1">
    <location>
        <begin position="391"/>
        <end position="405"/>
    </location>
</feature>
<evidence type="ECO:0008006" key="4">
    <source>
        <dbReference type="Google" id="ProtNLM"/>
    </source>
</evidence>
<feature type="compositionally biased region" description="Low complexity" evidence="1">
    <location>
        <begin position="380"/>
        <end position="390"/>
    </location>
</feature>
<sequence>MPKKKVQVQTFTKLPYRCRLCRRYSIEFRKYPLLKPTYGSLDVYDCKIWVKEFLESERKVLLIWGDSGAGKSTFNKELERELWNDYNNCKDRILKTQKRIPISVSLPTVDKPETDLIGRQLRDAHFSEAQIQELKANRDFVLVCDGYDEYQQKRNLYDFNRLNRPGQWKAQLVISCRCEYLGYDYRYLFRPEDRQDQMGEALLQEAVIAPFSKERIQAYIEKYVAKEARLLNAKEERLLNAKEAPLLNAKEAPQSDSREAQEPNAKKAHQPNVKNVEQPIARKAPQPNTKDVQQPNAKKVQQSNANKASQSNANKASQSNAKKASQSNVKKQPNVKKTPQSNAKNVQQSNANKAPQTNAKKPPQSNAKKVHQPNVKNAPQSNAKKAQQSNAKKEPQSNAKKEPQSKVKKAQKPNVKKVPHSTAKKVQPNAKKAPQSAAKKVQQSNANKASQSNAKKASQSTAKKASQSTAKKIQQPSIKKVQQPNVKKMPQLKAEEELELKSEGEPQWEAKDYLQVFNRIPSLQELVTNPFLLTLSLRVLPNMADLRPHIKVTRVMLYDEFMEQWVNQGKGRLIKRELVGDEKKAFDILSDDDFLQNAIQFVKELAVCIFKNQNGAPVVEYSPNRENNTWKADFFGQDDIKKILRELELYSSRNK</sequence>
<protein>
    <recommendedName>
        <fullName evidence="4">NACHT domain-containing protein</fullName>
    </recommendedName>
</protein>
<feature type="compositionally biased region" description="Low complexity" evidence="1">
    <location>
        <begin position="442"/>
        <end position="475"/>
    </location>
</feature>
<feature type="compositionally biased region" description="Basic residues" evidence="1">
    <location>
        <begin position="406"/>
        <end position="423"/>
    </location>
</feature>
<dbReference type="OrthoDB" id="2443807at2759"/>
<organism evidence="2 3">
    <name type="scientific">Dissophora globulifera</name>
    <dbReference type="NCBI Taxonomy" id="979702"/>
    <lineage>
        <taxon>Eukaryota</taxon>
        <taxon>Fungi</taxon>
        <taxon>Fungi incertae sedis</taxon>
        <taxon>Mucoromycota</taxon>
        <taxon>Mortierellomycotina</taxon>
        <taxon>Mortierellomycetes</taxon>
        <taxon>Mortierellales</taxon>
        <taxon>Mortierellaceae</taxon>
        <taxon>Dissophora</taxon>
    </lineage>
</organism>
<feature type="compositionally biased region" description="Polar residues" evidence="1">
    <location>
        <begin position="286"/>
        <end position="300"/>
    </location>
</feature>